<name>A0A3A1YDB3_9GAMM</name>
<reference evidence="2 3" key="1">
    <citation type="submission" date="2017-08" db="EMBL/GenBank/DDBJ databases">
        <title>Reclassification of Bisgaard taxon 37 and 44.</title>
        <authorList>
            <person name="Christensen H."/>
        </authorList>
    </citation>
    <scope>NUCLEOTIDE SEQUENCE [LARGE SCALE GENOMIC DNA]</scope>
    <source>
        <strain evidence="2 3">111</strain>
    </source>
</reference>
<proteinExistence type="predicted"/>
<feature type="chain" id="PRO_5017240552" evidence="1">
    <location>
        <begin position="32"/>
        <end position="238"/>
    </location>
</feature>
<gene>
    <name evidence="2" type="ORF">CKF58_06995</name>
</gene>
<comment type="caution">
    <text evidence="2">The sequence shown here is derived from an EMBL/GenBank/DDBJ whole genome shotgun (WGS) entry which is preliminary data.</text>
</comment>
<organism evidence="2 3">
    <name type="scientific">Psittacicella hinzii</name>
    <dbReference type="NCBI Taxonomy" id="2028575"/>
    <lineage>
        <taxon>Bacteria</taxon>
        <taxon>Pseudomonadati</taxon>
        <taxon>Pseudomonadota</taxon>
        <taxon>Gammaproteobacteria</taxon>
        <taxon>Pasteurellales</taxon>
        <taxon>Psittacicellaceae</taxon>
        <taxon>Psittacicella</taxon>
    </lineage>
</organism>
<accession>A0A3A1YDB3</accession>
<dbReference type="Proteomes" id="UP000265916">
    <property type="component" value="Unassembled WGS sequence"/>
</dbReference>
<keyword evidence="1" id="KW-0732">Signal</keyword>
<dbReference type="RefSeq" id="WP_119532358.1">
    <property type="nucleotide sequence ID" value="NZ_JBHSSP010000022.1"/>
</dbReference>
<dbReference type="EMBL" id="NRJG01000148">
    <property type="protein sequence ID" value="RIY35160.1"/>
    <property type="molecule type" value="Genomic_DNA"/>
</dbReference>
<keyword evidence="3" id="KW-1185">Reference proteome</keyword>
<protein>
    <submittedName>
        <fullName evidence="2">Uncharacterized protein</fullName>
    </submittedName>
</protein>
<evidence type="ECO:0000313" key="2">
    <source>
        <dbReference type="EMBL" id="RIY35160.1"/>
    </source>
</evidence>
<evidence type="ECO:0000313" key="3">
    <source>
        <dbReference type="Proteomes" id="UP000265916"/>
    </source>
</evidence>
<dbReference type="AlphaFoldDB" id="A0A3A1YDB3"/>
<feature type="signal peptide" evidence="1">
    <location>
        <begin position="1"/>
        <end position="31"/>
    </location>
</feature>
<sequence length="238" mass="27373">MKYQPFTRLVAGSLTCLSLLVPNVGVQQAHAAPTKAEQAVLNYFNQNKSLVIKLTNFINNTTVALKTLAGSTVITNSEVYYSYAIEFESTFVNKGKIVKGKYRNYPLEQLNRVVNLCTNLYKPGKANFSYKVSRICDPFIFFALLYHGNVGYFNHNVLMYKYILLQEVQEPLLNSQQRQLKNWLDQYKYYQDSLLYTEAQKLVPFKILYAADYGFEDQAVDNLNQLLQPYGYTVIKGQ</sequence>
<evidence type="ECO:0000256" key="1">
    <source>
        <dbReference type="SAM" id="SignalP"/>
    </source>
</evidence>